<evidence type="ECO:0000256" key="2">
    <source>
        <dbReference type="ARBA" id="ARBA00008670"/>
    </source>
</evidence>
<dbReference type="SMART" id="SM00207">
    <property type="entry name" value="TNF"/>
    <property type="match status" value="1"/>
</dbReference>
<keyword evidence="6" id="KW-0735">Signal-anchor</keyword>
<dbReference type="EMBL" id="JBHFQA010000021">
    <property type="protein sequence ID" value="KAL2080360.1"/>
    <property type="molecule type" value="Genomic_DNA"/>
</dbReference>
<dbReference type="CDD" id="cd00184">
    <property type="entry name" value="TNF"/>
    <property type="match status" value="1"/>
</dbReference>
<evidence type="ECO:0000256" key="3">
    <source>
        <dbReference type="ARBA" id="ARBA00013893"/>
    </source>
</evidence>
<evidence type="ECO:0000256" key="10">
    <source>
        <dbReference type="ARBA" id="ARBA00029751"/>
    </source>
</evidence>
<protein>
    <recommendedName>
        <fullName evidence="3">Tumor necrosis factor</fullName>
    </recommendedName>
    <alternativeName>
        <fullName evidence="10">TNF-alpha</fullName>
    </alternativeName>
</protein>
<evidence type="ECO:0000256" key="5">
    <source>
        <dbReference type="ARBA" id="ARBA00022692"/>
    </source>
</evidence>
<keyword evidence="4" id="KW-0202">Cytokine</keyword>
<dbReference type="Pfam" id="PF00229">
    <property type="entry name" value="TNF"/>
    <property type="match status" value="1"/>
</dbReference>
<evidence type="ECO:0000256" key="1">
    <source>
        <dbReference type="ARBA" id="ARBA00004606"/>
    </source>
</evidence>
<dbReference type="InterPro" id="IPR006052">
    <property type="entry name" value="TNF_dom"/>
</dbReference>
<reference evidence="13 14" key="1">
    <citation type="submission" date="2024-09" db="EMBL/GenBank/DDBJ databases">
        <title>A chromosome-level genome assembly of Gray's grenadier anchovy, Coilia grayii.</title>
        <authorList>
            <person name="Fu Z."/>
        </authorList>
    </citation>
    <scope>NUCLEOTIDE SEQUENCE [LARGE SCALE GENOMIC DNA]</scope>
    <source>
        <strain evidence="13">G4</strain>
        <tissue evidence="13">Muscle</tissue>
    </source>
</reference>
<dbReference type="GO" id="GO:0005615">
    <property type="term" value="C:extracellular space"/>
    <property type="evidence" value="ECO:0007669"/>
    <property type="project" value="UniProtKB-KW"/>
</dbReference>
<dbReference type="GO" id="GO:0005125">
    <property type="term" value="F:cytokine activity"/>
    <property type="evidence" value="ECO:0007669"/>
    <property type="project" value="UniProtKB-KW"/>
</dbReference>
<dbReference type="SUPFAM" id="SSF49842">
    <property type="entry name" value="TNF-like"/>
    <property type="match status" value="1"/>
</dbReference>
<evidence type="ECO:0000256" key="4">
    <source>
        <dbReference type="ARBA" id="ARBA00022514"/>
    </source>
</evidence>
<keyword evidence="5 11" id="KW-0812">Transmembrane</keyword>
<feature type="transmembrane region" description="Helical" evidence="11">
    <location>
        <begin position="37"/>
        <end position="56"/>
    </location>
</feature>
<accession>A0ABD1IZI5</accession>
<dbReference type="PROSITE" id="PS50049">
    <property type="entry name" value="THD_2"/>
    <property type="match status" value="1"/>
</dbReference>
<organism evidence="13 14">
    <name type="scientific">Coilia grayii</name>
    <name type="common">Gray's grenadier anchovy</name>
    <dbReference type="NCBI Taxonomy" id="363190"/>
    <lineage>
        <taxon>Eukaryota</taxon>
        <taxon>Metazoa</taxon>
        <taxon>Chordata</taxon>
        <taxon>Craniata</taxon>
        <taxon>Vertebrata</taxon>
        <taxon>Euteleostomi</taxon>
        <taxon>Actinopterygii</taxon>
        <taxon>Neopterygii</taxon>
        <taxon>Teleostei</taxon>
        <taxon>Clupei</taxon>
        <taxon>Clupeiformes</taxon>
        <taxon>Clupeoidei</taxon>
        <taxon>Engraulidae</taxon>
        <taxon>Coilinae</taxon>
        <taxon>Coilia</taxon>
    </lineage>
</organism>
<evidence type="ECO:0000256" key="11">
    <source>
        <dbReference type="SAM" id="Phobius"/>
    </source>
</evidence>
<dbReference type="AlphaFoldDB" id="A0ABD1IZI5"/>
<gene>
    <name evidence="13" type="ORF">ACEWY4_024153</name>
</gene>
<dbReference type="InterPro" id="IPR008983">
    <property type="entry name" value="Tumour_necrosis_fac-like_dom"/>
</dbReference>
<proteinExistence type="inferred from homology"/>
<dbReference type="Gene3D" id="2.60.120.40">
    <property type="match status" value="1"/>
</dbReference>
<sequence>MGQECKSVDLEVGLVGPESVQELRKLDTSQPSRDRRIYLALLAIGLCAAAAIFFSVHNLVSLNIRKCITDLNNYNSTFSNNTVEWRDDQQLSYFGGGLKLDRNEIVIPRTGLYFVYSQVSFHINCHANPHLASLDKHYLSHQVFRTTHRVSNKRLLLLSAKRSGCEYEPALEDSGKRWYSTINQGAIFQLDKGDRLGTETEPMAHVASETGQTYFGVFAL</sequence>
<comment type="subcellular location">
    <subcellularLocation>
        <location evidence="1">Membrane</location>
        <topology evidence="1">Single-pass type II membrane protein</topology>
    </subcellularLocation>
</comment>
<keyword evidence="9" id="KW-1015">Disulfide bond</keyword>
<evidence type="ECO:0000256" key="7">
    <source>
        <dbReference type="ARBA" id="ARBA00022989"/>
    </source>
</evidence>
<dbReference type="InterPro" id="IPR006053">
    <property type="entry name" value="TNF"/>
</dbReference>
<dbReference type="Proteomes" id="UP001591681">
    <property type="component" value="Unassembled WGS sequence"/>
</dbReference>
<dbReference type="PANTHER" id="PTHR11471">
    <property type="entry name" value="TUMOR NECROSIS FACTOR FAMILY MEMBER"/>
    <property type="match status" value="1"/>
</dbReference>
<dbReference type="PRINTS" id="PR01234">
    <property type="entry name" value="TNECROSISFCT"/>
</dbReference>
<keyword evidence="8 11" id="KW-0472">Membrane</keyword>
<dbReference type="PANTHER" id="PTHR11471:SF23">
    <property type="entry name" value="TUMOR NECROSIS FACTOR"/>
    <property type="match status" value="1"/>
</dbReference>
<comment type="similarity">
    <text evidence="2">Belongs to the tumor necrosis factor family.</text>
</comment>
<dbReference type="GO" id="GO:0016020">
    <property type="term" value="C:membrane"/>
    <property type="evidence" value="ECO:0007669"/>
    <property type="project" value="UniProtKB-SubCell"/>
</dbReference>
<name>A0ABD1IZI5_9TELE</name>
<evidence type="ECO:0000313" key="13">
    <source>
        <dbReference type="EMBL" id="KAL2080360.1"/>
    </source>
</evidence>
<keyword evidence="14" id="KW-1185">Reference proteome</keyword>
<evidence type="ECO:0000256" key="8">
    <source>
        <dbReference type="ARBA" id="ARBA00023136"/>
    </source>
</evidence>
<evidence type="ECO:0000313" key="14">
    <source>
        <dbReference type="Proteomes" id="UP001591681"/>
    </source>
</evidence>
<keyword evidence="7 11" id="KW-1133">Transmembrane helix</keyword>
<comment type="caution">
    <text evidence="13">The sequence shown here is derived from an EMBL/GenBank/DDBJ whole genome shotgun (WGS) entry which is preliminary data.</text>
</comment>
<evidence type="ECO:0000256" key="6">
    <source>
        <dbReference type="ARBA" id="ARBA00022968"/>
    </source>
</evidence>
<evidence type="ECO:0000259" key="12">
    <source>
        <dbReference type="PROSITE" id="PS50049"/>
    </source>
</evidence>
<feature type="domain" description="THD" evidence="12">
    <location>
        <begin position="67"/>
        <end position="220"/>
    </location>
</feature>
<evidence type="ECO:0000256" key="9">
    <source>
        <dbReference type="ARBA" id="ARBA00023157"/>
    </source>
</evidence>